<evidence type="ECO:0000256" key="6">
    <source>
        <dbReference type="ARBA" id="ARBA00023049"/>
    </source>
</evidence>
<feature type="chain" id="PRO_5015022287" description="Metalloendopeptidase" evidence="9">
    <location>
        <begin position="31"/>
        <end position="330"/>
    </location>
</feature>
<feature type="domain" description="Peptidase M12A" evidence="11">
    <location>
        <begin position="99"/>
        <end position="294"/>
    </location>
</feature>
<evidence type="ECO:0000313" key="12">
    <source>
        <dbReference type="Proteomes" id="UP000085678"/>
    </source>
</evidence>
<evidence type="ECO:0000256" key="10">
    <source>
        <dbReference type="SAM" id="MobiDB-lite"/>
    </source>
</evidence>
<dbReference type="RefSeq" id="XP_013417809.2">
    <property type="nucleotide sequence ID" value="XM_013562355.2"/>
</dbReference>
<name>A0A1S3K5V1_LINAN</name>
<feature type="compositionally biased region" description="Basic residues" evidence="10">
    <location>
        <begin position="92"/>
        <end position="101"/>
    </location>
</feature>
<dbReference type="InterPro" id="IPR006026">
    <property type="entry name" value="Peptidase_Metallo"/>
</dbReference>
<dbReference type="InterPro" id="IPR001506">
    <property type="entry name" value="Peptidase_M12A"/>
</dbReference>
<evidence type="ECO:0000256" key="9">
    <source>
        <dbReference type="RuleBase" id="RU361183"/>
    </source>
</evidence>
<feature type="binding site" evidence="8">
    <location>
        <position position="200"/>
    </location>
    <ligand>
        <name>Zn(2+)</name>
        <dbReference type="ChEBI" id="CHEBI:29105"/>
        <note>catalytic</note>
    </ligand>
</feature>
<evidence type="ECO:0000256" key="3">
    <source>
        <dbReference type="ARBA" id="ARBA00022723"/>
    </source>
</evidence>
<evidence type="ECO:0000256" key="8">
    <source>
        <dbReference type="PROSITE-ProRule" id="PRU01211"/>
    </source>
</evidence>
<dbReference type="GO" id="GO:0008270">
    <property type="term" value="F:zinc ion binding"/>
    <property type="evidence" value="ECO:0007669"/>
    <property type="project" value="UniProtKB-UniRule"/>
</dbReference>
<dbReference type="InterPro" id="IPR024079">
    <property type="entry name" value="MetalloPept_cat_dom_sf"/>
</dbReference>
<dbReference type="EC" id="3.4.24.-" evidence="9"/>
<evidence type="ECO:0000256" key="4">
    <source>
        <dbReference type="ARBA" id="ARBA00022801"/>
    </source>
</evidence>
<dbReference type="GeneID" id="106178948"/>
<feature type="signal peptide" evidence="9">
    <location>
        <begin position="1"/>
        <end position="30"/>
    </location>
</feature>
<dbReference type="KEGG" id="lak:106178948"/>
<dbReference type="PANTHER" id="PTHR10127">
    <property type="entry name" value="DISCOIDIN, CUB, EGF, LAMININ , AND ZINC METALLOPROTEASE DOMAIN CONTAINING"/>
    <property type="match status" value="1"/>
</dbReference>
<evidence type="ECO:0000256" key="1">
    <source>
        <dbReference type="ARBA" id="ARBA00022536"/>
    </source>
</evidence>
<keyword evidence="2 8" id="KW-0645">Protease</keyword>
<keyword evidence="1" id="KW-0245">EGF-like domain</keyword>
<feature type="binding site" evidence="8">
    <location>
        <position position="194"/>
    </location>
    <ligand>
        <name>Zn(2+)</name>
        <dbReference type="ChEBI" id="CHEBI:29105"/>
        <note>catalytic</note>
    </ligand>
</feature>
<dbReference type="FunCoup" id="A0A1S3K5V1">
    <property type="interactions" value="1"/>
</dbReference>
<dbReference type="SMART" id="SM00235">
    <property type="entry name" value="ZnMc"/>
    <property type="match status" value="1"/>
</dbReference>
<protein>
    <recommendedName>
        <fullName evidence="9">Metalloendopeptidase</fullName>
        <ecNumber evidence="9">3.4.24.-</ecNumber>
    </recommendedName>
</protein>
<keyword evidence="12" id="KW-1185">Reference proteome</keyword>
<evidence type="ECO:0000259" key="11">
    <source>
        <dbReference type="PROSITE" id="PS51864"/>
    </source>
</evidence>
<dbReference type="InterPro" id="IPR034035">
    <property type="entry name" value="Astacin-like_dom"/>
</dbReference>
<dbReference type="GO" id="GO:0004222">
    <property type="term" value="F:metalloendopeptidase activity"/>
    <property type="evidence" value="ECO:0007669"/>
    <property type="project" value="UniProtKB-UniRule"/>
</dbReference>
<dbReference type="FunFam" id="3.40.390.10:FF:000028">
    <property type="entry name" value="Zinc metalloproteinase"/>
    <property type="match status" value="1"/>
</dbReference>
<keyword evidence="4 8" id="KW-0378">Hydrolase</keyword>
<organism evidence="12 13">
    <name type="scientific">Lingula anatina</name>
    <name type="common">Brachiopod</name>
    <name type="synonym">Lingula unguis</name>
    <dbReference type="NCBI Taxonomy" id="7574"/>
    <lineage>
        <taxon>Eukaryota</taxon>
        <taxon>Metazoa</taxon>
        <taxon>Spiralia</taxon>
        <taxon>Lophotrochozoa</taxon>
        <taxon>Brachiopoda</taxon>
        <taxon>Linguliformea</taxon>
        <taxon>Lingulata</taxon>
        <taxon>Lingulida</taxon>
        <taxon>Linguloidea</taxon>
        <taxon>Lingulidae</taxon>
        <taxon>Lingula</taxon>
    </lineage>
</organism>
<dbReference type="Pfam" id="PF01400">
    <property type="entry name" value="Astacin"/>
    <property type="match status" value="1"/>
</dbReference>
<dbReference type="GO" id="GO:0018996">
    <property type="term" value="P:molting cycle, collagen and cuticulin-based cuticle"/>
    <property type="evidence" value="ECO:0007669"/>
    <property type="project" value="UniProtKB-ARBA"/>
</dbReference>
<reference evidence="13" key="1">
    <citation type="submission" date="2025-08" db="UniProtKB">
        <authorList>
            <consortium name="RefSeq"/>
        </authorList>
    </citation>
    <scope>IDENTIFICATION</scope>
    <source>
        <tissue evidence="13">Gonads</tissue>
    </source>
</reference>
<keyword evidence="6 8" id="KW-0482">Metalloprotease</keyword>
<dbReference type="CDD" id="cd04280">
    <property type="entry name" value="ZnMc_astacin_like"/>
    <property type="match status" value="1"/>
</dbReference>
<dbReference type="Proteomes" id="UP000085678">
    <property type="component" value="Unplaced"/>
</dbReference>
<comment type="cofactor">
    <cofactor evidence="8 9">
        <name>Zn(2+)</name>
        <dbReference type="ChEBI" id="CHEBI:29105"/>
    </cofactor>
    <text evidence="8 9">Binds 1 zinc ion per subunit.</text>
</comment>
<dbReference type="PRINTS" id="PR00480">
    <property type="entry name" value="ASTACIN"/>
</dbReference>
<feature type="active site" evidence="8">
    <location>
        <position position="191"/>
    </location>
</feature>
<evidence type="ECO:0000256" key="2">
    <source>
        <dbReference type="ARBA" id="ARBA00022670"/>
    </source>
</evidence>
<keyword evidence="7" id="KW-1015">Disulfide bond</keyword>
<keyword evidence="5 8" id="KW-0862">Zinc</keyword>
<feature type="region of interest" description="Disordered" evidence="10">
    <location>
        <begin position="79"/>
        <end position="101"/>
    </location>
</feature>
<feature type="compositionally biased region" description="Basic and acidic residues" evidence="10">
    <location>
        <begin position="79"/>
        <end position="91"/>
    </location>
</feature>
<dbReference type="SUPFAM" id="SSF55486">
    <property type="entry name" value="Metalloproteases ('zincins'), catalytic domain"/>
    <property type="match status" value="1"/>
</dbReference>
<dbReference type="PANTHER" id="PTHR10127:SF780">
    <property type="entry name" value="METALLOENDOPEPTIDASE"/>
    <property type="match status" value="1"/>
</dbReference>
<proteinExistence type="predicted"/>
<keyword evidence="9" id="KW-0732">Signal</keyword>
<keyword evidence="3 8" id="KW-0479">Metal-binding</keyword>
<gene>
    <name evidence="13" type="primary">LOC106178948</name>
</gene>
<comment type="caution">
    <text evidence="8">Lacks conserved residue(s) required for the propagation of feature annotation.</text>
</comment>
<sequence length="330" mass="37719">MRNAQLSPRVAVAALIAAVCAVWLSEVSHAKTIDELIKSAAKKNKALELFQDDNVVLRELDILELKKVYLALTRAREEEFGPPDKNDNDREKRRRKKRKGIRDRRLRWTNNIVPYTISSVMTASDRTAIQQAFNDWNTYTCIQFKPRTNERNYIHLQNGAGCSSYVGMLGRGQQPVNLARGCRSKGIIIHELGHAIGFNHEQTRYDRRKYVTILRKNIPEHLFYNFRRYPKSYTNTHGLPYDYDSVMHYGQYAFSTNGRRTIITKDKTKQNTIGNRFGLSFGDVKLANAMYRCDSGCTNKPRCPSPGFVDKNCRCSCPGTRSGVPVQPCG</sequence>
<dbReference type="PROSITE" id="PS51864">
    <property type="entry name" value="ASTACIN"/>
    <property type="match status" value="1"/>
</dbReference>
<dbReference type="GO" id="GO:0006508">
    <property type="term" value="P:proteolysis"/>
    <property type="evidence" value="ECO:0007669"/>
    <property type="project" value="UniProtKB-KW"/>
</dbReference>
<dbReference type="Gene3D" id="3.40.390.10">
    <property type="entry name" value="Collagenase (Catalytic Domain)"/>
    <property type="match status" value="1"/>
</dbReference>
<accession>A0A1S3K5V1</accession>
<dbReference type="OrthoDB" id="6061307at2759"/>
<evidence type="ECO:0000256" key="5">
    <source>
        <dbReference type="ARBA" id="ARBA00022833"/>
    </source>
</evidence>
<dbReference type="AlphaFoldDB" id="A0A1S3K5V1"/>
<evidence type="ECO:0000313" key="13">
    <source>
        <dbReference type="RefSeq" id="XP_013417809.2"/>
    </source>
</evidence>
<evidence type="ECO:0000256" key="7">
    <source>
        <dbReference type="ARBA" id="ARBA00023157"/>
    </source>
</evidence>
<feature type="binding site" evidence="8">
    <location>
        <position position="190"/>
    </location>
    <ligand>
        <name>Zn(2+)</name>
        <dbReference type="ChEBI" id="CHEBI:29105"/>
        <note>catalytic</note>
    </ligand>
</feature>
<dbReference type="InParanoid" id="A0A1S3K5V1"/>